<gene>
    <name evidence="1" type="ORF">CK820_G0043788</name>
</gene>
<dbReference type="Proteomes" id="UP000236370">
    <property type="component" value="Unassembled WGS sequence"/>
</dbReference>
<evidence type="ECO:0000313" key="2">
    <source>
        <dbReference type="Proteomes" id="UP000236370"/>
    </source>
</evidence>
<comment type="caution">
    <text evidence="1">The sequence shown here is derived from an EMBL/GenBank/DDBJ whole genome shotgun (WGS) entry which is preliminary data.</text>
</comment>
<dbReference type="AlphaFoldDB" id="A0A2J8JX40"/>
<feature type="non-terminal residue" evidence="1">
    <location>
        <position position="56"/>
    </location>
</feature>
<dbReference type="EMBL" id="NBAG03000414">
    <property type="protein sequence ID" value="PNI27330.1"/>
    <property type="molecule type" value="Genomic_DNA"/>
</dbReference>
<accession>A0A2J8JX40</accession>
<name>A0A2J8JX40_PANTR</name>
<reference evidence="1 2" key="1">
    <citation type="submission" date="2017-12" db="EMBL/GenBank/DDBJ databases">
        <title>High-resolution comparative analysis of great ape genomes.</title>
        <authorList>
            <person name="Pollen A."/>
            <person name="Hastie A."/>
            <person name="Hormozdiari F."/>
            <person name="Dougherty M."/>
            <person name="Liu R."/>
            <person name="Chaisson M."/>
            <person name="Hoppe E."/>
            <person name="Hill C."/>
            <person name="Pang A."/>
            <person name="Hillier L."/>
            <person name="Baker C."/>
            <person name="Armstrong J."/>
            <person name="Shendure J."/>
            <person name="Paten B."/>
            <person name="Wilson R."/>
            <person name="Chao H."/>
            <person name="Schneider V."/>
            <person name="Ventura M."/>
            <person name="Kronenberg Z."/>
            <person name="Murali S."/>
            <person name="Gordon D."/>
            <person name="Cantsilieris S."/>
            <person name="Munson K."/>
            <person name="Nelson B."/>
            <person name="Raja A."/>
            <person name="Underwood J."/>
            <person name="Diekhans M."/>
            <person name="Fiddes I."/>
            <person name="Haussler D."/>
            <person name="Eichler E."/>
        </authorList>
    </citation>
    <scope>NUCLEOTIDE SEQUENCE [LARGE SCALE GENOMIC DNA]</scope>
    <source>
        <strain evidence="1">Yerkes chimp pedigree #C0471</strain>
    </source>
</reference>
<evidence type="ECO:0000313" key="1">
    <source>
        <dbReference type="EMBL" id="PNI27330.1"/>
    </source>
</evidence>
<sequence>MTDGKLSTSTNGVALMGILDGRPGNPLQNLQHVNLKAPRLLSAPEYGPKLKLRALE</sequence>
<organism evidence="1 2">
    <name type="scientific">Pan troglodytes</name>
    <name type="common">Chimpanzee</name>
    <dbReference type="NCBI Taxonomy" id="9598"/>
    <lineage>
        <taxon>Eukaryota</taxon>
        <taxon>Metazoa</taxon>
        <taxon>Chordata</taxon>
        <taxon>Craniata</taxon>
        <taxon>Vertebrata</taxon>
        <taxon>Euteleostomi</taxon>
        <taxon>Mammalia</taxon>
        <taxon>Eutheria</taxon>
        <taxon>Euarchontoglires</taxon>
        <taxon>Primates</taxon>
        <taxon>Haplorrhini</taxon>
        <taxon>Catarrhini</taxon>
        <taxon>Hominidae</taxon>
        <taxon>Pan</taxon>
    </lineage>
</organism>
<proteinExistence type="predicted"/>
<protein>
    <submittedName>
        <fullName evidence="1">TBC1D14 isoform 4</fullName>
    </submittedName>
</protein>